<dbReference type="Gene3D" id="3.10.20.90">
    <property type="entry name" value="Phosphatidylinositol 3-kinase Catalytic Subunit, Chain A, domain 1"/>
    <property type="match status" value="2"/>
</dbReference>
<feature type="compositionally biased region" description="Low complexity" evidence="14">
    <location>
        <begin position="1903"/>
        <end position="1916"/>
    </location>
</feature>
<keyword evidence="8" id="KW-0547">Nucleotide-binding</keyword>
<dbReference type="InterPro" id="IPR000719">
    <property type="entry name" value="Prot_kinase_dom"/>
</dbReference>
<dbReference type="OrthoDB" id="4062651at2759"/>
<protein>
    <recommendedName>
        <fullName evidence="3">non-specific serine/threonine protein kinase</fullName>
        <ecNumber evidence="3">2.7.11.1</ecNumber>
    </recommendedName>
</protein>
<feature type="compositionally biased region" description="Low complexity" evidence="14">
    <location>
        <begin position="619"/>
        <end position="637"/>
    </location>
</feature>
<evidence type="ECO:0000256" key="14">
    <source>
        <dbReference type="SAM" id="MobiDB-lite"/>
    </source>
</evidence>
<evidence type="ECO:0000256" key="3">
    <source>
        <dbReference type="ARBA" id="ARBA00012513"/>
    </source>
</evidence>
<evidence type="ECO:0000256" key="2">
    <source>
        <dbReference type="ARBA" id="ARBA00004496"/>
    </source>
</evidence>
<dbReference type="InterPro" id="IPR008271">
    <property type="entry name" value="Ser/Thr_kinase_AS"/>
</dbReference>
<feature type="region of interest" description="Disordered" evidence="14">
    <location>
        <begin position="1043"/>
        <end position="1129"/>
    </location>
</feature>
<evidence type="ECO:0000256" key="10">
    <source>
        <dbReference type="ARBA" id="ARBA00022840"/>
    </source>
</evidence>
<feature type="compositionally biased region" description="Gly residues" evidence="14">
    <location>
        <begin position="47"/>
        <end position="58"/>
    </location>
</feature>
<feature type="compositionally biased region" description="Low complexity" evidence="14">
    <location>
        <begin position="25"/>
        <end position="46"/>
    </location>
</feature>
<dbReference type="PROSITE" id="PS00108">
    <property type="entry name" value="PROTEIN_KINASE_ST"/>
    <property type="match status" value="1"/>
</dbReference>
<evidence type="ECO:0000256" key="4">
    <source>
        <dbReference type="ARBA" id="ARBA00022490"/>
    </source>
</evidence>
<keyword evidence="10" id="KW-0067">ATP-binding</keyword>
<comment type="cofactor">
    <cofactor evidence="1">
        <name>Mg(2+)</name>
        <dbReference type="ChEBI" id="CHEBI:18420"/>
    </cofactor>
</comment>
<dbReference type="PANTHER" id="PTHR13902">
    <property type="entry name" value="SERINE/THREONINE-PROTEIN KINASE WNK WITH NO LYSINE -RELATED"/>
    <property type="match status" value="1"/>
</dbReference>
<evidence type="ECO:0000256" key="5">
    <source>
        <dbReference type="ARBA" id="ARBA00022527"/>
    </source>
</evidence>
<evidence type="ECO:0000313" key="17">
    <source>
        <dbReference type="Proteomes" id="UP000530263"/>
    </source>
</evidence>
<proteinExistence type="predicted"/>
<feature type="compositionally biased region" description="Basic and acidic residues" evidence="14">
    <location>
        <begin position="200"/>
        <end position="209"/>
    </location>
</feature>
<feature type="compositionally biased region" description="Low complexity" evidence="14">
    <location>
        <begin position="1352"/>
        <end position="1378"/>
    </location>
</feature>
<evidence type="ECO:0000256" key="11">
    <source>
        <dbReference type="ARBA" id="ARBA00047899"/>
    </source>
</evidence>
<feature type="compositionally biased region" description="Low complexity" evidence="14">
    <location>
        <begin position="706"/>
        <end position="767"/>
    </location>
</feature>
<dbReference type="GO" id="GO:0004674">
    <property type="term" value="F:protein serine/threonine kinase activity"/>
    <property type="evidence" value="ECO:0007669"/>
    <property type="project" value="UniProtKB-KW"/>
</dbReference>
<keyword evidence="6" id="KW-0597">Phosphoprotein</keyword>
<evidence type="ECO:0000256" key="7">
    <source>
        <dbReference type="ARBA" id="ARBA00022679"/>
    </source>
</evidence>
<dbReference type="InterPro" id="IPR056865">
    <property type="entry name" value="CCTL2_WNK"/>
</dbReference>
<dbReference type="EC" id="2.7.11.1" evidence="3"/>
<evidence type="ECO:0000256" key="1">
    <source>
        <dbReference type="ARBA" id="ARBA00001946"/>
    </source>
</evidence>
<dbReference type="PROSITE" id="PS50011">
    <property type="entry name" value="PROTEIN_KINASE_DOM"/>
    <property type="match status" value="1"/>
</dbReference>
<feature type="non-terminal residue" evidence="16">
    <location>
        <position position="2165"/>
    </location>
</feature>
<evidence type="ECO:0000256" key="8">
    <source>
        <dbReference type="ARBA" id="ARBA00022741"/>
    </source>
</evidence>
<sequence>MSGGAADSGTPAPRFLVPPPPPPKNGSSSDSSIGEKLGAAASDHGASGAGGAGGGAANGGRSEEYRRRRHTMDKDSRGAAATEHRFFRRSVICDSNATALELPSLQPAAPSAPVSGGSAAPLVSPPECASRISCIAVSAAQAPSLLQQPPPPAPLPLEGQSAQEPAAAKDAAPLLPKEEEDEATVLPPTSAAGNALAASREFEERRTQQEDIEELETKAVGFSPDGRFLKFDIEIGRGSFKTVYKGLDTETTVEVAWCELQDRKLSKSERQRFKEEAGMLKGLQHPNIVRFYDSWESTVKGKKCIVLVTELMTSGTLKTYLKRFKVMKIKVLRSWCRQILKGLQFLHTRTPPIIHRDLKCDNIFITGPTGSVKIGDLGLATLKRASFAKSVIGTPEFMAPEMYEEKYDESVDVYAFGMCMLEMATSEYPYSECQNAAQIYRRVTSGVKPASFDKVAIPEVKEIIEGCIRQNKGERYAIKDLLNHAFFQEETGVRVELAEEDDGEKIAIKLWLRIEDIKKLKGKYKDNEAIEFSFDLERDVPEDVAQEMVESGYVCEGDHKTMAKAIKDRVSLIKRKREQRQLVREEQEKNLQEEGSQKQQLEQQQPSGASHAGSKHALSVTGTTPVPSTSASVSTQVEPEEPEADQHQQLQFQQPSISVLSDGTVDSGQGSSVYTESCVSSQQTVSYGSQHDQSISTAAVQGYPASVGQVQSQQHGGYQPPAATQIQGQSASSSASVPSQPTQHTQQNAQQPASSQQPGQYQLQQPSVSAGATPTQTVSQTQTSQIMPMPQAAAGTQLPVSQPVSIIQGEPQLPVAAPSVPQPSVAPSVPIGSHFLPMGQPLPTSVVPQFSVSQLPVAAPHVSVAQPGFQSLPISMATAMNQPLLTLATSAAATTVPVGPTVVPSQLPTLLQPVAQLPNQVLPQLLQPAVQSVGLPVSIGQAAEASLPAGDALYQGFPSRLPPQYQGDSNIAPSSAVASASIPSAVLSPPLPADAMAQPGFPAPVVQPYVEQNVLVPMGSLGGQVQGPQPTVSLAQQASSASSQQAVLESSQGVSQTAPSETLPATQPAQSTPLASSMDSAHSDVASGLSDGNENVPASSGRHEGRATKRHMRRSVRSRSRHEKTARPKLRILNVSNKGDRVVECQLETHNRKMVTFKFDLDGDNPEEIASIMVQNEFILATERDSFVEQVREIIEKADEMLSEDVSVEAEGDQGLESMQTKEDGFFPGSQKLEFKQPDPTSSMPQRIGVPPSSFTQVVHSAGRRFIVSPVPESRLKEQGLFTSTLPGGQEASDMVAASPLHGPGMNLSHSASSLSLQQAFSEMGHAQMAEGPNTAPPVFNQTVPPFPPALSTMAGSGAPSASGAASSISVPSSTGVSLPGSITLPSESAAVGVAPSASVPSSVSPPPASQSGQQSTGVTSSVSAPSFSLSATSQPAQPVTGDIATSISTPSSLALPSTQVSGVTGLGVVAPAVTSQSAPQSVSSMAGPQTSVAVSLDQNVALPLPQLSSSGSVSNLAETTVVSAPQSVPESGQSMDKSQLCSTAGLSLPISAPLSSSVATSACGSGTQPVIHPLLVPSGITSTPVLPQIPGATPILPQVPLPGVLPQPVTNLPAVQQTLIHSHPQPAPLPNQPHIHCLEADADAQSKAPGIDDIKTLEEKLRSLFSEHGNVGTAHPSVSLETSLVMETTVIPGIPTTAVAPTKPLTSISTCIPPNSLPLGPTGVPVLTPVATPGQVITPVSYISASSSVATAVVKPGTSPSKPPLSRVPVLPVGSELPAGTPSSEPLPPFPGPSLTQSQQPLEDLDAKLRRTLSPETVPVTSAPACSLPSAASTTVTGLVSTATQSLKDASASCGGESGALPSTAGASVLQMGRFQVSVAVDDVLKEGDKPQTKPVQFETTSADSSSLSGSSPESTLVKQTGSRKSEPVTDSSLDVVNGIPQTVPVLQLPVDVGQPTKVGRFQVTTTTDQVGRFSVSKTQDEVSCAEKEPLTLPLSVDLEQVASSAATPKKELESRQSPHMNGPSSEPEAAFLSGMAKDLDDGSGSPDSLQPLGSKISLPVQSLSNSFNSSYMSSDNESDIEDEDLKLELRRLREKHLKEIQELQSRQKQEIESLYMKLGKAPPAVIIPPAAPLSGRRRRPTKGKSNKSSRSSSQGNKSPQLSG</sequence>
<feature type="compositionally biased region" description="Low complexity" evidence="14">
    <location>
        <begin position="1410"/>
        <end position="1434"/>
    </location>
</feature>
<feature type="compositionally biased region" description="Low complexity" evidence="14">
    <location>
        <begin position="775"/>
        <end position="785"/>
    </location>
</feature>
<dbReference type="InterPro" id="IPR024678">
    <property type="entry name" value="Kinase_OSR1/WNK_CCT"/>
</dbReference>
<feature type="region of interest" description="Disordered" evidence="14">
    <location>
        <begin position="1"/>
        <end position="87"/>
    </location>
</feature>
<dbReference type="Gene3D" id="3.30.200.20">
    <property type="entry name" value="Phosphorylase Kinase, domain 1"/>
    <property type="match status" value="1"/>
</dbReference>
<comment type="catalytic activity">
    <reaction evidence="11">
        <text>L-threonyl-[protein] + ATP = O-phospho-L-threonyl-[protein] + ADP + H(+)</text>
        <dbReference type="Rhea" id="RHEA:46608"/>
        <dbReference type="Rhea" id="RHEA-COMP:11060"/>
        <dbReference type="Rhea" id="RHEA-COMP:11605"/>
        <dbReference type="ChEBI" id="CHEBI:15378"/>
        <dbReference type="ChEBI" id="CHEBI:30013"/>
        <dbReference type="ChEBI" id="CHEBI:30616"/>
        <dbReference type="ChEBI" id="CHEBI:61977"/>
        <dbReference type="ChEBI" id="CHEBI:456216"/>
        <dbReference type="EC" id="2.7.11.1"/>
    </reaction>
</comment>
<feature type="region of interest" description="Disordered" evidence="14">
    <location>
        <begin position="1755"/>
        <end position="1800"/>
    </location>
</feature>
<feature type="region of interest" description="Disordered" evidence="14">
    <location>
        <begin position="1889"/>
        <end position="1937"/>
    </location>
</feature>
<feature type="compositionally biased region" description="Basic and acidic residues" evidence="14">
    <location>
        <begin position="61"/>
        <end position="85"/>
    </location>
</feature>
<dbReference type="Proteomes" id="UP000530263">
    <property type="component" value="Unassembled WGS sequence"/>
</dbReference>
<name>A0A7K4S4K2_COLPI</name>
<keyword evidence="5" id="KW-0723">Serine/threonine-protein kinase</keyword>
<feature type="region of interest" description="Disordered" evidence="14">
    <location>
        <begin position="706"/>
        <end position="797"/>
    </location>
</feature>
<evidence type="ECO:0000256" key="12">
    <source>
        <dbReference type="ARBA" id="ARBA00048679"/>
    </source>
</evidence>
<feature type="region of interest" description="Disordered" evidence="14">
    <location>
        <begin position="145"/>
        <end position="212"/>
    </location>
</feature>
<evidence type="ECO:0000256" key="6">
    <source>
        <dbReference type="ARBA" id="ARBA00022553"/>
    </source>
</evidence>
<dbReference type="GO" id="GO:0005737">
    <property type="term" value="C:cytoplasm"/>
    <property type="evidence" value="ECO:0007669"/>
    <property type="project" value="UniProtKB-SubCell"/>
</dbReference>
<keyword evidence="9 16" id="KW-0418">Kinase</keyword>
<feature type="region of interest" description="Disordered" evidence="14">
    <location>
        <begin position="1397"/>
        <end position="1440"/>
    </location>
</feature>
<dbReference type="EMBL" id="VYZG01001330">
    <property type="protein sequence ID" value="NWQ80656.1"/>
    <property type="molecule type" value="Genomic_DNA"/>
</dbReference>
<comment type="subcellular location">
    <subcellularLocation>
        <location evidence="2">Cytoplasm</location>
    </subcellularLocation>
</comment>
<dbReference type="FunFam" id="3.10.20.90:FF:000007">
    <property type="entry name" value="Serine/threonine-protein kinase WNK1 isoform 1"/>
    <property type="match status" value="1"/>
</dbReference>
<evidence type="ECO:0000256" key="9">
    <source>
        <dbReference type="ARBA" id="ARBA00022777"/>
    </source>
</evidence>
<dbReference type="Pfam" id="PF24889">
    <property type="entry name" value="CCTL2_WNK"/>
    <property type="match status" value="1"/>
</dbReference>
<feature type="compositionally biased region" description="Low complexity" evidence="14">
    <location>
        <begin position="2150"/>
        <end position="2165"/>
    </location>
</feature>
<feature type="region of interest" description="Disordered" evidence="14">
    <location>
        <begin position="581"/>
        <end position="651"/>
    </location>
</feature>
<dbReference type="FunFam" id="3.10.20.90:FF:000012">
    <property type="entry name" value="Serine/threonine-protein kinase WNK1 isoform 2"/>
    <property type="match status" value="1"/>
</dbReference>
<evidence type="ECO:0000313" key="16">
    <source>
        <dbReference type="EMBL" id="NWQ80656.1"/>
    </source>
</evidence>
<feature type="non-terminal residue" evidence="16">
    <location>
        <position position="1"/>
    </location>
</feature>
<feature type="compositionally biased region" description="Basic residues" evidence="14">
    <location>
        <begin position="1108"/>
        <end position="1129"/>
    </location>
</feature>
<comment type="catalytic activity">
    <reaction evidence="12">
        <text>L-seryl-[protein] + ATP = O-phospho-L-seryl-[protein] + ADP + H(+)</text>
        <dbReference type="Rhea" id="RHEA:17989"/>
        <dbReference type="Rhea" id="RHEA-COMP:9863"/>
        <dbReference type="Rhea" id="RHEA-COMP:11604"/>
        <dbReference type="ChEBI" id="CHEBI:15378"/>
        <dbReference type="ChEBI" id="CHEBI:29999"/>
        <dbReference type="ChEBI" id="CHEBI:30616"/>
        <dbReference type="ChEBI" id="CHEBI:83421"/>
        <dbReference type="ChEBI" id="CHEBI:456216"/>
        <dbReference type="EC" id="2.7.11.1"/>
    </reaction>
</comment>
<feature type="compositionally biased region" description="Low complexity" evidence="14">
    <location>
        <begin position="1043"/>
        <end position="1052"/>
    </location>
</feature>
<keyword evidence="13" id="KW-0175">Coiled coil</keyword>
<feature type="compositionally biased region" description="Polar residues" evidence="14">
    <location>
        <begin position="1918"/>
        <end position="1936"/>
    </location>
</feature>
<comment type="caution">
    <text evidence="16">The sequence shown here is derived from an EMBL/GenBank/DDBJ whole genome shotgun (WGS) entry which is preliminary data.</text>
</comment>
<keyword evidence="17" id="KW-1185">Reference proteome</keyword>
<feature type="coiled-coil region" evidence="13">
    <location>
        <begin position="2088"/>
        <end position="2115"/>
    </location>
</feature>
<evidence type="ECO:0000259" key="15">
    <source>
        <dbReference type="PROSITE" id="PS50011"/>
    </source>
</evidence>
<keyword evidence="7" id="KW-0808">Transferase</keyword>
<feature type="compositionally biased region" description="Polar residues" evidence="14">
    <location>
        <begin position="1053"/>
        <end position="1080"/>
    </location>
</feature>
<dbReference type="Pfam" id="PF12202">
    <property type="entry name" value="OSR1_C"/>
    <property type="match status" value="1"/>
</dbReference>
<dbReference type="CDD" id="cd14030">
    <property type="entry name" value="STKc_WNK1"/>
    <property type="match status" value="1"/>
</dbReference>
<dbReference type="SMART" id="SM00220">
    <property type="entry name" value="S_TKc"/>
    <property type="match status" value="1"/>
</dbReference>
<dbReference type="InterPro" id="IPR050588">
    <property type="entry name" value="WNK_Ser-Thr_kinase"/>
</dbReference>
<feature type="compositionally biased region" description="Basic residues" evidence="14">
    <location>
        <begin position="2137"/>
        <end position="2149"/>
    </location>
</feature>
<dbReference type="FunFam" id="3.30.200.20:FF:000494">
    <property type="entry name" value="serine/threonine-protein kinase WNK2 isoform X2"/>
    <property type="match status" value="1"/>
</dbReference>
<accession>A0A7K4S4K2</accession>
<feature type="domain" description="Protein kinase" evidence="15">
    <location>
        <begin position="229"/>
        <end position="487"/>
    </location>
</feature>
<feature type="region of interest" description="Disordered" evidence="14">
    <location>
        <begin position="2005"/>
        <end position="2059"/>
    </location>
</feature>
<dbReference type="GO" id="GO:0005524">
    <property type="term" value="F:ATP binding"/>
    <property type="evidence" value="ECO:0007669"/>
    <property type="project" value="UniProtKB-KW"/>
</dbReference>
<dbReference type="InterPro" id="IPR011009">
    <property type="entry name" value="Kinase-like_dom_sf"/>
</dbReference>
<keyword evidence="4" id="KW-0963">Cytoplasm</keyword>
<feature type="compositionally biased region" description="Low complexity" evidence="14">
    <location>
        <begin position="165"/>
        <end position="175"/>
    </location>
</feature>
<feature type="region of interest" description="Disordered" evidence="14">
    <location>
        <begin position="2126"/>
        <end position="2165"/>
    </location>
</feature>
<evidence type="ECO:0000256" key="13">
    <source>
        <dbReference type="SAM" id="Coils"/>
    </source>
</evidence>
<dbReference type="Gene3D" id="1.10.510.10">
    <property type="entry name" value="Transferase(Phosphotransferase) domain 1"/>
    <property type="match status" value="1"/>
</dbReference>
<dbReference type="SUPFAM" id="SSF56112">
    <property type="entry name" value="Protein kinase-like (PK-like)"/>
    <property type="match status" value="1"/>
</dbReference>
<feature type="compositionally biased region" description="Basic and acidic residues" evidence="14">
    <location>
        <begin position="581"/>
        <end position="596"/>
    </location>
</feature>
<dbReference type="Pfam" id="PF00069">
    <property type="entry name" value="Pkinase"/>
    <property type="match status" value="1"/>
</dbReference>
<reference evidence="16 17" key="1">
    <citation type="submission" date="2019-09" db="EMBL/GenBank/DDBJ databases">
        <title>Bird 10,000 Genomes (B10K) Project - Family phase.</title>
        <authorList>
            <person name="Zhang G."/>
        </authorList>
    </citation>
    <scope>NUCLEOTIDE SEQUENCE [LARGE SCALE GENOMIC DNA]</scope>
    <source>
        <strain evidence="16">B10K-DU-021-26</strain>
        <tissue evidence="16">Mixed tissue sample</tissue>
    </source>
</reference>
<gene>
    <name evidence="16" type="primary">Wnk1</name>
    <name evidence="16" type="ORF">COLPIC_R10513</name>
</gene>
<organism evidence="16 17">
    <name type="scientific">Columbina picui</name>
    <name type="common">Picui ground-dove</name>
    <dbReference type="NCBI Taxonomy" id="115618"/>
    <lineage>
        <taxon>Eukaryota</taxon>
        <taxon>Metazoa</taxon>
        <taxon>Chordata</taxon>
        <taxon>Craniata</taxon>
        <taxon>Vertebrata</taxon>
        <taxon>Euteleostomi</taxon>
        <taxon>Archelosauria</taxon>
        <taxon>Archosauria</taxon>
        <taxon>Dinosauria</taxon>
        <taxon>Saurischia</taxon>
        <taxon>Theropoda</taxon>
        <taxon>Coelurosauria</taxon>
        <taxon>Aves</taxon>
        <taxon>Neognathae</taxon>
        <taxon>Neoaves</taxon>
        <taxon>Columbimorphae</taxon>
        <taxon>Columbiformes</taxon>
        <taxon>Columbidae</taxon>
        <taxon>Columbina</taxon>
    </lineage>
</organism>
<feature type="region of interest" description="Disordered" evidence="14">
    <location>
        <begin position="1329"/>
        <end position="1378"/>
    </location>
</feature>
<dbReference type="FunFam" id="1.10.510.10:FF:000006">
    <property type="entry name" value="Serine/threonine-protein kinase WNK1 isoform 2"/>
    <property type="match status" value="1"/>
</dbReference>